<dbReference type="EMBL" id="QXGL01000001">
    <property type="protein sequence ID" value="RSX53794.1"/>
    <property type="molecule type" value="Genomic_DNA"/>
</dbReference>
<keyword evidence="2" id="KW-1185">Reference proteome</keyword>
<keyword evidence="1" id="KW-0255">Endonuclease</keyword>
<name>A0A430FLM6_9BIFI</name>
<protein>
    <submittedName>
        <fullName evidence="1">CRISPR-associated endonuclease Cas1</fullName>
    </submittedName>
</protein>
<organism evidence="1 2">
    <name type="scientific">Bifidobacterium goeldii</name>
    <dbReference type="NCBI Taxonomy" id="2306975"/>
    <lineage>
        <taxon>Bacteria</taxon>
        <taxon>Bacillati</taxon>
        <taxon>Actinomycetota</taxon>
        <taxon>Actinomycetes</taxon>
        <taxon>Bifidobacteriales</taxon>
        <taxon>Bifidobacteriaceae</taxon>
        <taxon>Bifidobacterium</taxon>
    </lineage>
</organism>
<dbReference type="AlphaFoldDB" id="A0A430FLM6"/>
<accession>A0A430FLM6</accession>
<sequence>MSAGRTVPGTPPPELGELVRAEDRLSFAYFEHCVINRADNAITVTDDTGTRHVPGGCWRYRRAYSSVM</sequence>
<evidence type="ECO:0000313" key="2">
    <source>
        <dbReference type="Proteomes" id="UP000287533"/>
    </source>
</evidence>
<dbReference type="GO" id="GO:0004519">
    <property type="term" value="F:endonuclease activity"/>
    <property type="evidence" value="ECO:0007669"/>
    <property type="project" value="UniProtKB-KW"/>
</dbReference>
<gene>
    <name evidence="1" type="ORF">D2E25_0100</name>
</gene>
<evidence type="ECO:0000313" key="1">
    <source>
        <dbReference type="EMBL" id="RSX53794.1"/>
    </source>
</evidence>
<dbReference type="RefSeq" id="WP_241216890.1">
    <property type="nucleotide sequence ID" value="NZ_QXGL01000001.1"/>
</dbReference>
<keyword evidence="1" id="KW-0540">Nuclease</keyword>
<proteinExistence type="predicted"/>
<comment type="caution">
    <text evidence="1">The sequence shown here is derived from an EMBL/GenBank/DDBJ whole genome shotgun (WGS) entry which is preliminary data.</text>
</comment>
<keyword evidence="1" id="KW-0378">Hydrolase</keyword>
<reference evidence="1 2" key="1">
    <citation type="submission" date="2018-09" db="EMBL/GenBank/DDBJ databases">
        <title>Characterization of the phylogenetic diversity of five novel species belonging to the genus Bifidobacterium.</title>
        <authorList>
            <person name="Lugli G.A."/>
            <person name="Duranti S."/>
            <person name="Milani C."/>
        </authorList>
    </citation>
    <scope>NUCLEOTIDE SEQUENCE [LARGE SCALE GENOMIC DNA]</scope>
    <source>
        <strain evidence="1 2">2034B</strain>
    </source>
</reference>
<dbReference type="Proteomes" id="UP000287533">
    <property type="component" value="Unassembled WGS sequence"/>
</dbReference>